<geneLocation type="plasmid" evidence="5 6">
    <name>2</name>
</geneLocation>
<accession>W0RSB9</accession>
<dbReference type="GO" id="GO:0032259">
    <property type="term" value="P:methylation"/>
    <property type="evidence" value="ECO:0007669"/>
    <property type="project" value="UniProtKB-KW"/>
</dbReference>
<proteinExistence type="inferred from homology"/>
<dbReference type="Proteomes" id="UP000019151">
    <property type="component" value="Plasmid 2"/>
</dbReference>
<evidence type="ECO:0000256" key="2">
    <source>
        <dbReference type="ARBA" id="ARBA00022603"/>
    </source>
</evidence>
<dbReference type="NCBIfam" id="TIGR00027">
    <property type="entry name" value="mthyl_TIGR00027"/>
    <property type="match status" value="1"/>
</dbReference>
<dbReference type="Gene3D" id="3.40.50.150">
    <property type="entry name" value="Vaccinia Virus protein VP39"/>
    <property type="match status" value="1"/>
</dbReference>
<comment type="similarity">
    <text evidence="1 4">Belongs to the UPF0677 family.</text>
</comment>
<dbReference type="Pfam" id="PF04072">
    <property type="entry name" value="LCM"/>
    <property type="match status" value="1"/>
</dbReference>
<dbReference type="SUPFAM" id="SSF53335">
    <property type="entry name" value="S-adenosyl-L-methionine-dependent methyltransferases"/>
    <property type="match status" value="1"/>
</dbReference>
<keyword evidence="2 4" id="KW-0489">Methyltransferase</keyword>
<dbReference type="GO" id="GO:0008168">
    <property type="term" value="F:methyltransferase activity"/>
    <property type="evidence" value="ECO:0007669"/>
    <property type="project" value="UniProtKB-UniRule"/>
</dbReference>
<dbReference type="OrthoDB" id="9811000at2"/>
<dbReference type="EMBL" id="CP007130">
    <property type="protein sequence ID" value="AHG93362.1"/>
    <property type="molecule type" value="Genomic_DNA"/>
</dbReference>
<dbReference type="eggNOG" id="COG3315">
    <property type="taxonomic scope" value="Bacteria"/>
</dbReference>
<reference evidence="5 6" key="1">
    <citation type="journal article" date="2014" name="Genome Announc.">
        <title>Genome Sequence and Methylome of Soil Bacterium Gemmatirosa kalamazoonensis KBS708T, a Member of the Rarely Cultivated Gemmatimonadetes Phylum.</title>
        <authorList>
            <person name="Debruyn J.M."/>
            <person name="Radosevich M."/>
            <person name="Wommack K.E."/>
            <person name="Polson S.W."/>
            <person name="Hauser L.J."/>
            <person name="Fawaz M.N."/>
            <person name="Korlach J."/>
            <person name="Tsai Y.C."/>
        </authorList>
    </citation>
    <scope>NUCLEOTIDE SEQUENCE [LARGE SCALE GENOMIC DNA]</scope>
    <source>
        <strain evidence="5 6">KBS708</strain>
        <plasmid evidence="6">Plasmid 2</plasmid>
    </source>
</reference>
<dbReference type="FunCoup" id="W0RSB9">
    <property type="interactions" value="2"/>
</dbReference>
<evidence type="ECO:0000256" key="4">
    <source>
        <dbReference type="RuleBase" id="RU362030"/>
    </source>
</evidence>
<sequence length="289" mass="30899">MTRHGAGSTDVPRAASSTARGVAVLRAAHLLLDGAPPILNDTVIARLLGDDTESRIRGRADELQAPTVRGLRSHVLLRSRFTEDALEQAVADGVEQYVLLGAGLDTFAYRQPPWASRLAITEVDHPASQTAKRAALARAGIAIPVNLRFADVDFERESLAEGLARCGVDAAKRTFFSWLGVTMYLTREAIHATLRTVRSFASGSEIVLTFAQPNPDATSGADRLAGGAAAVGEPWISYFTPEDVAAMLRSLGFSGARFLSREEAAHRYYAGRADGLSAPRRVSIVSATV</sequence>
<keyword evidence="3 5" id="KW-0808">Transferase</keyword>
<dbReference type="InParanoid" id="W0RSB9"/>
<dbReference type="EC" id="2.1.1.-" evidence="4"/>
<dbReference type="HOGENOM" id="CLU_056160_3_0_0"/>
<dbReference type="PANTHER" id="PTHR43619">
    <property type="entry name" value="S-ADENOSYL-L-METHIONINE-DEPENDENT METHYLTRANSFERASE YKTD-RELATED"/>
    <property type="match status" value="1"/>
</dbReference>
<dbReference type="InterPro" id="IPR007213">
    <property type="entry name" value="Ppm1/Ppm2/Tcmp"/>
</dbReference>
<keyword evidence="5" id="KW-0614">Plasmid</keyword>
<keyword evidence="4" id="KW-0949">S-adenosyl-L-methionine</keyword>
<dbReference type="RefSeq" id="WP_025414665.1">
    <property type="nucleotide sequence ID" value="NZ_CP007130.1"/>
</dbReference>
<evidence type="ECO:0000313" key="6">
    <source>
        <dbReference type="Proteomes" id="UP000019151"/>
    </source>
</evidence>
<dbReference type="InterPro" id="IPR011610">
    <property type="entry name" value="SAM_mthyl_Trfase_ML2640-like"/>
</dbReference>
<dbReference type="InterPro" id="IPR029063">
    <property type="entry name" value="SAM-dependent_MTases_sf"/>
</dbReference>
<comment type="function">
    <text evidence="4">Exhibits S-adenosyl-L-methionine-dependent methyltransferase activity.</text>
</comment>
<dbReference type="PANTHER" id="PTHR43619:SF2">
    <property type="entry name" value="S-ADENOSYL-L-METHIONINE-DEPENDENT METHYLTRANSFERASES SUPERFAMILY PROTEIN"/>
    <property type="match status" value="1"/>
</dbReference>
<dbReference type="KEGG" id="gba:J421_5827"/>
<evidence type="ECO:0000256" key="1">
    <source>
        <dbReference type="ARBA" id="ARBA00008138"/>
    </source>
</evidence>
<evidence type="ECO:0000256" key="3">
    <source>
        <dbReference type="ARBA" id="ARBA00022679"/>
    </source>
</evidence>
<protein>
    <recommendedName>
        <fullName evidence="4">S-adenosyl-L-methionine-dependent methyltransferase</fullName>
        <ecNumber evidence="4">2.1.1.-</ecNumber>
    </recommendedName>
</protein>
<dbReference type="AlphaFoldDB" id="W0RSB9"/>
<evidence type="ECO:0000313" key="5">
    <source>
        <dbReference type="EMBL" id="AHG93362.1"/>
    </source>
</evidence>
<gene>
    <name evidence="5" type="ORF">J421_5827</name>
</gene>
<keyword evidence="6" id="KW-1185">Reference proteome</keyword>
<organism evidence="5 6">
    <name type="scientific">Gemmatirosa kalamazoonensis</name>
    <dbReference type="NCBI Taxonomy" id="861299"/>
    <lineage>
        <taxon>Bacteria</taxon>
        <taxon>Pseudomonadati</taxon>
        <taxon>Gemmatimonadota</taxon>
        <taxon>Gemmatimonadia</taxon>
        <taxon>Gemmatimonadales</taxon>
        <taxon>Gemmatimonadaceae</taxon>
        <taxon>Gemmatirosa</taxon>
    </lineage>
</organism>
<name>W0RSB9_9BACT</name>